<feature type="transmembrane region" description="Helical" evidence="11">
    <location>
        <begin position="197"/>
        <end position="221"/>
    </location>
</feature>
<keyword evidence="7 11" id="KW-0472">Membrane</keyword>
<feature type="compositionally biased region" description="Basic and acidic residues" evidence="10">
    <location>
        <begin position="497"/>
        <end position="506"/>
    </location>
</feature>
<evidence type="ECO:0000256" key="3">
    <source>
        <dbReference type="ARBA" id="ARBA00022507"/>
    </source>
</evidence>
<dbReference type="GO" id="GO:0004932">
    <property type="term" value="F:mating-type factor pheromone receptor activity"/>
    <property type="evidence" value="ECO:0007669"/>
    <property type="project" value="InterPro"/>
</dbReference>
<gene>
    <name evidence="12" type="ORF">B0T18DRAFT_396771</name>
</gene>
<evidence type="ECO:0000256" key="8">
    <source>
        <dbReference type="ARBA" id="ARBA00023170"/>
    </source>
</evidence>
<keyword evidence="5 11" id="KW-1133">Transmembrane helix</keyword>
<evidence type="ECO:0000256" key="7">
    <source>
        <dbReference type="ARBA" id="ARBA00023136"/>
    </source>
</evidence>
<comment type="similarity">
    <text evidence="2">Belongs to the G-protein coupled receptor 4 family.</text>
</comment>
<feature type="region of interest" description="Disordered" evidence="10">
    <location>
        <begin position="386"/>
        <end position="450"/>
    </location>
</feature>
<protein>
    <submittedName>
        <fullName evidence="12">Pheromone A receptor-domain-containing protein</fullName>
    </submittedName>
</protein>
<evidence type="ECO:0000256" key="1">
    <source>
        <dbReference type="ARBA" id="ARBA00004141"/>
    </source>
</evidence>
<feature type="compositionally biased region" description="Basic and acidic residues" evidence="10">
    <location>
        <begin position="576"/>
        <end position="594"/>
    </location>
</feature>
<proteinExistence type="inferred from homology"/>
<feature type="region of interest" description="Disordered" evidence="10">
    <location>
        <begin position="574"/>
        <end position="637"/>
    </location>
</feature>
<feature type="compositionally biased region" description="Polar residues" evidence="10">
    <location>
        <begin position="409"/>
        <end position="434"/>
    </location>
</feature>
<dbReference type="GO" id="GO:0000750">
    <property type="term" value="P:pheromone-dependent signal transduction involved in conjugation with cellular fusion"/>
    <property type="evidence" value="ECO:0007669"/>
    <property type="project" value="TreeGrafter"/>
</dbReference>
<feature type="transmembrane region" description="Helical" evidence="11">
    <location>
        <begin position="72"/>
        <end position="92"/>
    </location>
</feature>
<feature type="transmembrane region" description="Helical" evidence="11">
    <location>
        <begin position="155"/>
        <end position="177"/>
    </location>
</feature>
<sequence length="637" mass="71257">MASQAADGSDAYLANVPFGFTTTPEQRLGPPPPYTRTALQVNLFFRVFLGILSIILSLVPARLLWITGEFAATVFCGAVVIRNAGYVVNALIWRNDNVATWWAGYGWCDLQVYLNFGLDTAFNICLFEMMRSLYSKVGLSRATSLTSKERRRQQIISAFVIFTVPVIQVVLNFFLMIRRYNITTLVGCTTLWHFDWLFFTFYVMPTPVFVTLAAVLSVFVFRRFRQIENLNKETMQSHDTAMSARQNRIRRKLYFMTLGILVIVVPLTLAFFILNIVDGWVYWSQPYDFNAIHYGPEPFNTYFISFTTSDLVRSVDMNMNYIPALTGFVTFFVFGTTADSLNSYRKMLLCFGLGYIFPRLREEYRPADGRRSAGRSWLSSISRVFPGRSGRRSSNSDSSKHSILPTIEHVSQSSRCGNQSSRRGEISTSKSDTMCSGARQGLSSLPIDAPNPWPDLSRHTTTIDAPPARPQPAVQHNPWVLRTVLSPFPLKFPSRKRTGDISESKPIRLPSFKKQSPITEKGKETETDPVETGTTTPYPDITPQHTAPPPPPPALGVDTRVWAATPPATPAALLEQKAKDVPPRQQRSDEHLDVGGDSVVRIQTETRTTSFTVAPPNGDDATDSSTTTTARQTAGLS</sequence>
<keyword evidence="9" id="KW-0807">Transducer</keyword>
<dbReference type="PANTHER" id="PTHR28097:SF1">
    <property type="entry name" value="PHEROMONE A FACTOR RECEPTOR"/>
    <property type="match status" value="1"/>
</dbReference>
<dbReference type="AlphaFoldDB" id="A0AA40F8Z7"/>
<keyword evidence="4 11" id="KW-0812">Transmembrane</keyword>
<feature type="transmembrane region" description="Helical" evidence="11">
    <location>
        <begin position="321"/>
        <end position="338"/>
    </location>
</feature>
<feature type="region of interest" description="Disordered" evidence="10">
    <location>
        <begin position="493"/>
        <end position="558"/>
    </location>
</feature>
<dbReference type="Pfam" id="PF02076">
    <property type="entry name" value="STE3"/>
    <property type="match status" value="1"/>
</dbReference>
<evidence type="ECO:0000256" key="5">
    <source>
        <dbReference type="ARBA" id="ARBA00022989"/>
    </source>
</evidence>
<reference evidence="12" key="1">
    <citation type="submission" date="2023-06" db="EMBL/GenBank/DDBJ databases">
        <title>Genome-scale phylogeny and comparative genomics of the fungal order Sordariales.</title>
        <authorList>
            <consortium name="Lawrence Berkeley National Laboratory"/>
            <person name="Hensen N."/>
            <person name="Bonometti L."/>
            <person name="Westerberg I."/>
            <person name="Brannstrom I.O."/>
            <person name="Guillou S."/>
            <person name="Cros-Aarteil S."/>
            <person name="Calhoun S."/>
            <person name="Haridas S."/>
            <person name="Kuo A."/>
            <person name="Mondo S."/>
            <person name="Pangilinan J."/>
            <person name="Riley R."/>
            <person name="LaButti K."/>
            <person name="Andreopoulos B."/>
            <person name="Lipzen A."/>
            <person name="Chen C."/>
            <person name="Yanf M."/>
            <person name="Daum C."/>
            <person name="Ng V."/>
            <person name="Clum A."/>
            <person name="Steindorff A."/>
            <person name="Ohm R."/>
            <person name="Martin F."/>
            <person name="Silar P."/>
            <person name="Natvig D."/>
            <person name="Lalanne C."/>
            <person name="Gautier V."/>
            <person name="Ament-velasquez S.L."/>
            <person name="Kruys A."/>
            <person name="Hutchinson M.I."/>
            <person name="Powell A.J."/>
            <person name="Barry K."/>
            <person name="Miller A.N."/>
            <person name="Grigoriev I.V."/>
            <person name="Debuchy R."/>
            <person name="Gladieux P."/>
            <person name="Thoren M.H."/>
            <person name="Johannesson H."/>
        </authorList>
    </citation>
    <scope>NUCLEOTIDE SEQUENCE</scope>
    <source>
        <strain evidence="12">SMH3187-1</strain>
    </source>
</reference>
<evidence type="ECO:0000256" key="11">
    <source>
        <dbReference type="SAM" id="Phobius"/>
    </source>
</evidence>
<dbReference type="GO" id="GO:0005886">
    <property type="term" value="C:plasma membrane"/>
    <property type="evidence" value="ECO:0007669"/>
    <property type="project" value="TreeGrafter"/>
</dbReference>
<evidence type="ECO:0000256" key="2">
    <source>
        <dbReference type="ARBA" id="ARBA00011085"/>
    </source>
</evidence>
<organism evidence="12 13">
    <name type="scientific">Schizothecium vesticola</name>
    <dbReference type="NCBI Taxonomy" id="314040"/>
    <lineage>
        <taxon>Eukaryota</taxon>
        <taxon>Fungi</taxon>
        <taxon>Dikarya</taxon>
        <taxon>Ascomycota</taxon>
        <taxon>Pezizomycotina</taxon>
        <taxon>Sordariomycetes</taxon>
        <taxon>Sordariomycetidae</taxon>
        <taxon>Sordariales</taxon>
        <taxon>Schizotheciaceae</taxon>
        <taxon>Schizothecium</taxon>
    </lineage>
</organism>
<dbReference type="EMBL" id="JAUKUD010000001">
    <property type="protein sequence ID" value="KAK0753429.1"/>
    <property type="molecule type" value="Genomic_DNA"/>
</dbReference>
<evidence type="ECO:0000256" key="6">
    <source>
        <dbReference type="ARBA" id="ARBA00023040"/>
    </source>
</evidence>
<feature type="transmembrane region" description="Helical" evidence="11">
    <location>
        <begin position="253"/>
        <end position="277"/>
    </location>
</feature>
<keyword evidence="8 12" id="KW-0675">Receptor</keyword>
<evidence type="ECO:0000256" key="9">
    <source>
        <dbReference type="ARBA" id="ARBA00023224"/>
    </source>
</evidence>
<name>A0AA40F8Z7_9PEZI</name>
<keyword evidence="13" id="KW-1185">Reference proteome</keyword>
<keyword evidence="6" id="KW-0297">G-protein coupled receptor</keyword>
<dbReference type="InterPro" id="IPR001499">
    <property type="entry name" value="GPCR_STE3"/>
</dbReference>
<evidence type="ECO:0000313" key="12">
    <source>
        <dbReference type="EMBL" id="KAK0753429.1"/>
    </source>
</evidence>
<dbReference type="PANTHER" id="PTHR28097">
    <property type="entry name" value="PHEROMONE A FACTOR RECEPTOR"/>
    <property type="match status" value="1"/>
</dbReference>
<feature type="transmembrane region" description="Helical" evidence="11">
    <location>
        <begin position="43"/>
        <end position="65"/>
    </location>
</feature>
<evidence type="ECO:0000313" key="13">
    <source>
        <dbReference type="Proteomes" id="UP001172155"/>
    </source>
</evidence>
<feature type="compositionally biased region" description="Polar residues" evidence="10">
    <location>
        <begin position="601"/>
        <end position="612"/>
    </location>
</feature>
<evidence type="ECO:0000256" key="4">
    <source>
        <dbReference type="ARBA" id="ARBA00022692"/>
    </source>
</evidence>
<comment type="subcellular location">
    <subcellularLocation>
        <location evidence="1">Membrane</location>
        <topology evidence="1">Multi-pass membrane protein</topology>
    </subcellularLocation>
</comment>
<dbReference type="Proteomes" id="UP001172155">
    <property type="component" value="Unassembled WGS sequence"/>
</dbReference>
<accession>A0AA40F8Z7</accession>
<evidence type="ECO:0000256" key="10">
    <source>
        <dbReference type="SAM" id="MobiDB-lite"/>
    </source>
</evidence>
<keyword evidence="3" id="KW-0589">Pheromone response</keyword>
<comment type="caution">
    <text evidence="12">The sequence shown here is derived from an EMBL/GenBank/DDBJ whole genome shotgun (WGS) entry which is preliminary data.</text>
</comment>